<dbReference type="Proteomes" id="UP000031014">
    <property type="component" value="Unassembled WGS sequence"/>
</dbReference>
<dbReference type="Gene3D" id="1.10.3720.10">
    <property type="entry name" value="MetI-like"/>
    <property type="match status" value="1"/>
</dbReference>
<keyword evidence="2 7" id="KW-0813">Transport</keyword>
<dbReference type="InterPro" id="IPR045621">
    <property type="entry name" value="BPD_transp_1_N"/>
</dbReference>
<name>A0A0A8X0W4_MESS1</name>
<dbReference type="Pfam" id="PF19300">
    <property type="entry name" value="BPD_transp_1_N"/>
    <property type="match status" value="1"/>
</dbReference>
<dbReference type="AlphaFoldDB" id="A0A0A8X0W4"/>
<evidence type="ECO:0000259" key="8">
    <source>
        <dbReference type="PROSITE" id="PS50928"/>
    </source>
</evidence>
<feature type="transmembrane region" description="Helical" evidence="7">
    <location>
        <begin position="100"/>
        <end position="122"/>
    </location>
</feature>
<comment type="similarity">
    <text evidence="7">Belongs to the binding-protein-dependent transport system permease family.</text>
</comment>
<feature type="transmembrane region" description="Helical" evidence="7">
    <location>
        <begin position="226"/>
        <end position="248"/>
    </location>
</feature>
<dbReference type="PANTHER" id="PTHR43163">
    <property type="entry name" value="DIPEPTIDE TRANSPORT SYSTEM PERMEASE PROTEIN DPPB-RELATED"/>
    <property type="match status" value="1"/>
</dbReference>
<dbReference type="GO" id="GO:0005886">
    <property type="term" value="C:plasma membrane"/>
    <property type="evidence" value="ECO:0007669"/>
    <property type="project" value="UniProtKB-SubCell"/>
</dbReference>
<gene>
    <name evidence="9" type="ORF">SAMD00020551_1708</name>
</gene>
<feature type="domain" description="ABC transmembrane type-1" evidence="8">
    <location>
        <begin position="94"/>
        <end position="295"/>
    </location>
</feature>
<comment type="caution">
    <text evidence="9">The sequence shown here is derived from an EMBL/GenBank/DDBJ whole genome shotgun (WGS) entry which is preliminary data.</text>
</comment>
<feature type="transmembrane region" description="Helical" evidence="7">
    <location>
        <begin position="172"/>
        <end position="191"/>
    </location>
</feature>
<feature type="transmembrane region" description="Helical" evidence="7">
    <location>
        <begin position="12"/>
        <end position="30"/>
    </location>
</feature>
<dbReference type="PROSITE" id="PS50928">
    <property type="entry name" value="ABC_TM1"/>
    <property type="match status" value="1"/>
</dbReference>
<reference evidence="9 10" key="1">
    <citation type="submission" date="2013-06" db="EMBL/GenBank/DDBJ databases">
        <title>Whole genome shotgun sequence of Bacillus selenatarsenatis SF-1.</title>
        <authorList>
            <person name="Kuroda M."/>
            <person name="Sei K."/>
            <person name="Yamashita M."/>
            <person name="Ike M."/>
        </authorList>
    </citation>
    <scope>NUCLEOTIDE SEQUENCE [LARGE SCALE GENOMIC DNA]</scope>
    <source>
        <strain evidence="9 10">SF-1</strain>
    </source>
</reference>
<dbReference type="GO" id="GO:0055085">
    <property type="term" value="P:transmembrane transport"/>
    <property type="evidence" value="ECO:0007669"/>
    <property type="project" value="InterPro"/>
</dbReference>
<proteinExistence type="inferred from homology"/>
<dbReference type="PANTHER" id="PTHR43163:SF6">
    <property type="entry name" value="DIPEPTIDE TRANSPORT SYSTEM PERMEASE PROTEIN DPPB-RELATED"/>
    <property type="match status" value="1"/>
</dbReference>
<dbReference type="InterPro" id="IPR035906">
    <property type="entry name" value="MetI-like_sf"/>
</dbReference>
<dbReference type="CDD" id="cd06261">
    <property type="entry name" value="TM_PBP2"/>
    <property type="match status" value="1"/>
</dbReference>
<dbReference type="Pfam" id="PF00528">
    <property type="entry name" value="BPD_transp_1"/>
    <property type="match status" value="1"/>
</dbReference>
<dbReference type="SUPFAM" id="SSF161098">
    <property type="entry name" value="MetI-like"/>
    <property type="match status" value="1"/>
</dbReference>
<evidence type="ECO:0000256" key="4">
    <source>
        <dbReference type="ARBA" id="ARBA00022692"/>
    </source>
</evidence>
<feature type="transmembrane region" description="Helical" evidence="7">
    <location>
        <begin position="129"/>
        <end position="152"/>
    </location>
</feature>
<evidence type="ECO:0000256" key="6">
    <source>
        <dbReference type="ARBA" id="ARBA00023136"/>
    </source>
</evidence>
<feature type="transmembrane region" description="Helical" evidence="7">
    <location>
        <begin position="278"/>
        <end position="298"/>
    </location>
</feature>
<sequence>MLHYILKRLGSMAVTLLVIITLTFFLMHSIPGSPFNEERATSEAVQKNLESFYHLDEPLYVQYFIYLKSVATFDFGPSIKKSSQTVNEMLGRGFPVSFELGMITLIVAIFSGILLGIIAALRHNGLIDYLAMTVAVVGISVPNFVMATLLIQQLAVTWGILPVATWTSPKHMILPTLALATGPMAIIARLTRSSMLEVMTQDYIRTAKAKGLSPVKIVFKHALKNALLPVVTILGSLAASILTGTFVIEKIFAIPGMGKYFVESINQRDYPVIMGTTIFYSTVLIMMLFLVDLAYGILDPRIKLHKKEGK</sequence>
<evidence type="ECO:0000313" key="9">
    <source>
        <dbReference type="EMBL" id="GAM13563.1"/>
    </source>
</evidence>
<evidence type="ECO:0000256" key="7">
    <source>
        <dbReference type="RuleBase" id="RU363032"/>
    </source>
</evidence>
<keyword evidence="3" id="KW-1003">Cell membrane</keyword>
<evidence type="ECO:0000313" key="10">
    <source>
        <dbReference type="Proteomes" id="UP000031014"/>
    </source>
</evidence>
<dbReference type="OrthoDB" id="9773683at2"/>
<comment type="subcellular location">
    <subcellularLocation>
        <location evidence="1 7">Cell membrane</location>
        <topology evidence="1 7">Multi-pass membrane protein</topology>
    </subcellularLocation>
</comment>
<dbReference type="STRING" id="1321606.SAMD00020551_1708"/>
<keyword evidence="4 7" id="KW-0812">Transmembrane</keyword>
<protein>
    <submittedName>
        <fullName evidence="9">Dipeptide transport system permease protein DppB</fullName>
    </submittedName>
</protein>
<evidence type="ECO:0000256" key="5">
    <source>
        <dbReference type="ARBA" id="ARBA00022989"/>
    </source>
</evidence>
<accession>A0A0A8X0W4</accession>
<organism evidence="9 10">
    <name type="scientific">Mesobacillus selenatarsenatis (strain DSM 18680 / JCM 14380 / FERM P-15431 / SF-1)</name>
    <dbReference type="NCBI Taxonomy" id="1321606"/>
    <lineage>
        <taxon>Bacteria</taxon>
        <taxon>Bacillati</taxon>
        <taxon>Bacillota</taxon>
        <taxon>Bacilli</taxon>
        <taxon>Bacillales</taxon>
        <taxon>Bacillaceae</taxon>
        <taxon>Mesobacillus</taxon>
    </lineage>
</organism>
<dbReference type="EMBL" id="BASE01000035">
    <property type="protein sequence ID" value="GAM13563.1"/>
    <property type="molecule type" value="Genomic_DNA"/>
</dbReference>
<evidence type="ECO:0000256" key="1">
    <source>
        <dbReference type="ARBA" id="ARBA00004651"/>
    </source>
</evidence>
<evidence type="ECO:0000256" key="2">
    <source>
        <dbReference type="ARBA" id="ARBA00022448"/>
    </source>
</evidence>
<keyword evidence="5 7" id="KW-1133">Transmembrane helix</keyword>
<dbReference type="RefSeq" id="WP_041965393.1">
    <property type="nucleotide sequence ID" value="NZ_BASE01000035.1"/>
</dbReference>
<evidence type="ECO:0000256" key="3">
    <source>
        <dbReference type="ARBA" id="ARBA00022475"/>
    </source>
</evidence>
<keyword evidence="6 7" id="KW-0472">Membrane</keyword>
<dbReference type="InterPro" id="IPR000515">
    <property type="entry name" value="MetI-like"/>
</dbReference>
<keyword evidence="10" id="KW-1185">Reference proteome</keyword>